<keyword evidence="7" id="KW-1185">Reference proteome</keyword>
<keyword evidence="4" id="KW-1133">Transmembrane helix</keyword>
<proteinExistence type="predicted"/>
<dbReference type="Pfam" id="PF12833">
    <property type="entry name" value="HTH_18"/>
    <property type="match status" value="1"/>
</dbReference>
<evidence type="ECO:0000256" key="2">
    <source>
        <dbReference type="PROSITE-ProRule" id="PRU00339"/>
    </source>
</evidence>
<dbReference type="RefSeq" id="WP_082891115.1">
    <property type="nucleotide sequence ID" value="NZ_CP015199.1"/>
</dbReference>
<dbReference type="InterPro" id="IPR019734">
    <property type="entry name" value="TPR_rpt"/>
</dbReference>
<keyword evidence="4" id="KW-0812">Transmembrane</keyword>
<dbReference type="PROSITE" id="PS01124">
    <property type="entry name" value="HTH_ARAC_FAMILY_2"/>
    <property type="match status" value="1"/>
</dbReference>
<accession>A0A172XTQ8</accession>
<dbReference type="STRING" id="1685010.A0O34_07100"/>
<reference evidence="6 7" key="1">
    <citation type="submission" date="2016-04" db="EMBL/GenBank/DDBJ databases">
        <title>Complete Genome Sequence of Chryseobacterium sp. IHBB 10212.</title>
        <authorList>
            <person name="Pal M."/>
            <person name="Swarnkar M.K."/>
            <person name="Kaushal K."/>
            <person name="Chhibber S."/>
            <person name="Singh A.K."/>
            <person name="Gulati A."/>
        </authorList>
    </citation>
    <scope>NUCLEOTIDE SEQUENCE [LARGE SCALE GENOMIC DNA]</scope>
    <source>
        <strain evidence="6 7">IHBB 10212</strain>
    </source>
</reference>
<name>A0A172XTQ8_9FLAO</name>
<dbReference type="AlphaFoldDB" id="A0A172XTQ8"/>
<dbReference type="GO" id="GO:0003700">
    <property type="term" value="F:DNA-binding transcription factor activity"/>
    <property type="evidence" value="ECO:0007669"/>
    <property type="project" value="InterPro"/>
</dbReference>
<evidence type="ECO:0000313" key="7">
    <source>
        <dbReference type="Proteomes" id="UP000077824"/>
    </source>
</evidence>
<dbReference type="GO" id="GO:0043565">
    <property type="term" value="F:sequence-specific DNA binding"/>
    <property type="evidence" value="ECO:0007669"/>
    <property type="project" value="InterPro"/>
</dbReference>
<dbReference type="Gene3D" id="1.10.10.60">
    <property type="entry name" value="Homeodomain-like"/>
    <property type="match status" value="2"/>
</dbReference>
<dbReference type="SUPFAM" id="SSF48452">
    <property type="entry name" value="TPR-like"/>
    <property type="match status" value="1"/>
</dbReference>
<gene>
    <name evidence="6" type="ORF">A0O34_07100</name>
</gene>
<dbReference type="InterPro" id="IPR011990">
    <property type="entry name" value="TPR-like_helical_dom_sf"/>
</dbReference>
<dbReference type="KEGG" id="chh:A0O34_07100"/>
<protein>
    <recommendedName>
        <fullName evidence="5">HTH araC/xylS-type domain-containing protein</fullName>
    </recommendedName>
</protein>
<feature type="transmembrane region" description="Helical" evidence="4">
    <location>
        <begin position="387"/>
        <end position="410"/>
    </location>
</feature>
<dbReference type="EMBL" id="CP015199">
    <property type="protein sequence ID" value="ANF50296.1"/>
    <property type="molecule type" value="Genomic_DNA"/>
</dbReference>
<dbReference type="SMART" id="SM00342">
    <property type="entry name" value="HTH_ARAC"/>
    <property type="match status" value="1"/>
</dbReference>
<evidence type="ECO:0000256" key="3">
    <source>
        <dbReference type="SAM" id="Coils"/>
    </source>
</evidence>
<keyword evidence="2" id="KW-0802">TPR repeat</keyword>
<sequence>MFLTIRYRHYIFILLIFLNRPLFAQKERYSDYYLIKRQYENLPENDSTALPLVKEYIDKAKTEKSYSKLVEGYKDGILYSACRNDKLNFSDSAIWAAKLAKDDNLIGRAYLTKGTVYYFNFKKYKLALDEFLIAYEYSKKNDDPYYKNKVAYLLGVVKSYIGHYDEALVLLKQTNTFFRTESGKVMHPNLRYGNIRGYYNSLHQMAVCYRNLGRPKSTDSLTNIGLSLTIGDKDFRQEYGYFLKEKGIHQFSAGDYRNSINSLKNAIASMASVNDFAWVTVCYSYIGKSYMEMGDMNNAMGYFQKVDSVFQKHDFILPELRKNYELLIDHYKRKGEYKKELYYTKELLKADRVIGRDFVYLSSKIHREYDTNALLEGKSRLEKRIAAGIWIIWVLASLAVILGIIMFFRLRTEKKISEKYKLLEQKILTGRNLDGKDERTKADHKLDIERKKVDELLHRLKDFEEKLAFLESGLTLHKLAAKFGTNYRYLSHVVNEYRGINFNKYLTELRIGYITDKLYNDKKYLHYKIEILAEECGIASRNNFSELFRDINGIRPTDFIKKRLEDIAEAENASE</sequence>
<dbReference type="Proteomes" id="UP000077824">
    <property type="component" value="Chromosome"/>
</dbReference>
<evidence type="ECO:0000256" key="1">
    <source>
        <dbReference type="ARBA" id="ARBA00023125"/>
    </source>
</evidence>
<dbReference type="OrthoDB" id="5295174at2"/>
<evidence type="ECO:0000313" key="6">
    <source>
        <dbReference type="EMBL" id="ANF50296.1"/>
    </source>
</evidence>
<dbReference type="PANTHER" id="PTHR43280">
    <property type="entry name" value="ARAC-FAMILY TRANSCRIPTIONAL REGULATOR"/>
    <property type="match status" value="1"/>
</dbReference>
<feature type="coiled-coil region" evidence="3">
    <location>
        <begin position="446"/>
        <end position="473"/>
    </location>
</feature>
<keyword evidence="4" id="KW-0472">Membrane</keyword>
<organism evidence="6 7">
    <name type="scientific">Chryseobacterium glaciei</name>
    <dbReference type="NCBI Taxonomy" id="1685010"/>
    <lineage>
        <taxon>Bacteria</taxon>
        <taxon>Pseudomonadati</taxon>
        <taxon>Bacteroidota</taxon>
        <taxon>Flavobacteriia</taxon>
        <taxon>Flavobacteriales</taxon>
        <taxon>Weeksellaceae</taxon>
        <taxon>Chryseobacterium group</taxon>
        <taxon>Chryseobacterium</taxon>
    </lineage>
</organism>
<dbReference type="InterPro" id="IPR018060">
    <property type="entry name" value="HTH_AraC"/>
</dbReference>
<dbReference type="PROSITE" id="PS50005">
    <property type="entry name" value="TPR"/>
    <property type="match status" value="1"/>
</dbReference>
<keyword evidence="3" id="KW-0175">Coiled coil</keyword>
<feature type="domain" description="HTH araC/xylS-type" evidence="5">
    <location>
        <begin position="454"/>
        <end position="562"/>
    </location>
</feature>
<evidence type="ECO:0000259" key="5">
    <source>
        <dbReference type="PROSITE" id="PS01124"/>
    </source>
</evidence>
<dbReference type="Gene3D" id="1.25.40.10">
    <property type="entry name" value="Tetratricopeptide repeat domain"/>
    <property type="match status" value="2"/>
</dbReference>
<evidence type="ECO:0000256" key="4">
    <source>
        <dbReference type="SAM" id="Phobius"/>
    </source>
</evidence>
<keyword evidence="1" id="KW-0238">DNA-binding</keyword>
<dbReference type="PANTHER" id="PTHR43280:SF29">
    <property type="entry name" value="ARAC-FAMILY TRANSCRIPTIONAL REGULATOR"/>
    <property type="match status" value="1"/>
</dbReference>
<feature type="repeat" description="TPR" evidence="2">
    <location>
        <begin position="280"/>
        <end position="313"/>
    </location>
</feature>